<feature type="transmembrane region" description="Helical" evidence="1">
    <location>
        <begin position="9"/>
        <end position="30"/>
    </location>
</feature>
<keyword evidence="1" id="KW-0812">Transmembrane</keyword>
<keyword evidence="1" id="KW-1133">Transmembrane helix</keyword>
<sequence>MRNWQEGNHLFSACSYVTLNKLFFFTFFLLKKMSLAFQIFLIAALVSIPSFFLNCLSAFFLLPTS</sequence>
<accession>A0A2K5J2E4</accession>
<keyword evidence="1" id="KW-0472">Membrane</keyword>
<dbReference type="Ensembl" id="ENSCANT00000046089.1">
    <property type="protein sequence ID" value="ENSCANP00000023104.1"/>
    <property type="gene ID" value="ENSCANG00000034982.1"/>
</dbReference>
<organism evidence="2 3">
    <name type="scientific">Colobus angolensis palliatus</name>
    <name type="common">Peters' Angolan colobus</name>
    <dbReference type="NCBI Taxonomy" id="336983"/>
    <lineage>
        <taxon>Eukaryota</taxon>
        <taxon>Metazoa</taxon>
        <taxon>Chordata</taxon>
        <taxon>Craniata</taxon>
        <taxon>Vertebrata</taxon>
        <taxon>Euteleostomi</taxon>
        <taxon>Mammalia</taxon>
        <taxon>Eutheria</taxon>
        <taxon>Euarchontoglires</taxon>
        <taxon>Primates</taxon>
        <taxon>Haplorrhini</taxon>
        <taxon>Catarrhini</taxon>
        <taxon>Cercopithecidae</taxon>
        <taxon>Colobinae</taxon>
        <taxon>Colobus</taxon>
    </lineage>
</organism>
<evidence type="ECO:0000313" key="3">
    <source>
        <dbReference type="Proteomes" id="UP000233080"/>
    </source>
</evidence>
<evidence type="ECO:0000256" key="1">
    <source>
        <dbReference type="SAM" id="Phobius"/>
    </source>
</evidence>
<proteinExistence type="predicted"/>
<keyword evidence="3" id="KW-1185">Reference proteome</keyword>
<name>A0A2K5J2E4_COLAP</name>
<reference evidence="2" key="1">
    <citation type="submission" date="2025-08" db="UniProtKB">
        <authorList>
            <consortium name="Ensembl"/>
        </authorList>
    </citation>
    <scope>IDENTIFICATION</scope>
</reference>
<dbReference type="AlphaFoldDB" id="A0A2K5J2E4"/>
<evidence type="ECO:0000313" key="2">
    <source>
        <dbReference type="Ensembl" id="ENSCANP00000023104.1"/>
    </source>
</evidence>
<reference evidence="2" key="2">
    <citation type="submission" date="2025-09" db="UniProtKB">
        <authorList>
            <consortium name="Ensembl"/>
        </authorList>
    </citation>
    <scope>IDENTIFICATION</scope>
</reference>
<feature type="transmembrane region" description="Helical" evidence="1">
    <location>
        <begin position="36"/>
        <end position="62"/>
    </location>
</feature>
<dbReference type="Proteomes" id="UP000233080">
    <property type="component" value="Unassembled WGS sequence"/>
</dbReference>
<protein>
    <submittedName>
        <fullName evidence="2">Uncharacterized protein</fullName>
    </submittedName>
</protein>